<proteinExistence type="predicted"/>
<feature type="transmembrane region" description="Helical" evidence="1">
    <location>
        <begin position="114"/>
        <end position="142"/>
    </location>
</feature>
<evidence type="ECO:0000313" key="2">
    <source>
        <dbReference type="EMBL" id="WCZ37921.1"/>
    </source>
</evidence>
<dbReference type="Proteomes" id="UP001218071">
    <property type="component" value="Chromosome"/>
</dbReference>
<dbReference type="RefSeq" id="WP_042405563.1">
    <property type="nucleotide sequence ID" value="NZ_CBYN010000015.1"/>
</dbReference>
<accession>A0ABY7UID7</accession>
<sequence length="164" mass="17677">MAGMFPTLVSDPNDRNRRFTGEVGETWPDALRRGYVLCLISAVLMLVIGFALIAAGTPERIDDAVRDTFSRNLRLVAWGNIVLALVLASAAAYFPKGSKTARRVAGATIGLTVFLNLAGFVVGVAGWASFVVVIVLVIALFFMFRPAANAFVDERSGDPWRGVE</sequence>
<organism evidence="2 3">
    <name type="scientific">Corynebacterium jeddahense</name>
    <dbReference type="NCBI Taxonomy" id="1414719"/>
    <lineage>
        <taxon>Bacteria</taxon>
        <taxon>Bacillati</taxon>
        <taxon>Actinomycetota</taxon>
        <taxon>Actinomycetes</taxon>
        <taxon>Mycobacteriales</taxon>
        <taxon>Corynebacteriaceae</taxon>
        <taxon>Corynebacterium</taxon>
    </lineage>
</organism>
<reference evidence="2 3" key="1">
    <citation type="submission" date="2020-10" db="EMBL/GenBank/DDBJ databases">
        <title>Complete genome sequence of Corynebacterium jeddahense DSM 45997, type strain of Corynebacterium jeddahense.</title>
        <authorList>
            <person name="Busche T."/>
            <person name="Kalinowski J."/>
            <person name="Ruckert C."/>
        </authorList>
    </citation>
    <scope>NUCLEOTIDE SEQUENCE [LARGE SCALE GENOMIC DNA]</scope>
    <source>
        <strain evidence="2 3">DSM 45997</strain>
    </source>
</reference>
<feature type="transmembrane region" description="Helical" evidence="1">
    <location>
        <begin position="34"/>
        <end position="55"/>
    </location>
</feature>
<gene>
    <name evidence="2" type="ORF">CJEDD_01470</name>
</gene>
<evidence type="ECO:0000256" key="1">
    <source>
        <dbReference type="SAM" id="Phobius"/>
    </source>
</evidence>
<name>A0ABY7UID7_9CORY</name>
<keyword evidence="3" id="KW-1185">Reference proteome</keyword>
<dbReference type="EMBL" id="CP063194">
    <property type="protein sequence ID" value="WCZ37921.1"/>
    <property type="molecule type" value="Genomic_DNA"/>
</dbReference>
<protein>
    <recommendedName>
        <fullName evidence="4">Tellurium resistance protein TerC</fullName>
    </recommendedName>
</protein>
<keyword evidence="1" id="KW-1133">Transmembrane helix</keyword>
<evidence type="ECO:0000313" key="3">
    <source>
        <dbReference type="Proteomes" id="UP001218071"/>
    </source>
</evidence>
<feature type="transmembrane region" description="Helical" evidence="1">
    <location>
        <begin position="75"/>
        <end position="94"/>
    </location>
</feature>
<keyword evidence="1" id="KW-0812">Transmembrane</keyword>
<evidence type="ECO:0008006" key="4">
    <source>
        <dbReference type="Google" id="ProtNLM"/>
    </source>
</evidence>
<keyword evidence="1" id="KW-0472">Membrane</keyword>